<gene>
    <name evidence="2" type="ORF">SCF082_LOCUS28169</name>
</gene>
<feature type="chain" id="PRO_5047318087" evidence="1">
    <location>
        <begin position="19"/>
        <end position="227"/>
    </location>
</feature>
<sequence length="227" mass="25156">MVTSTWLLFPLLQVLCSAESHQAKMVVAADGFANLEHTSLMRSDVDIAKPENLVRNGDFESGISGWTEYKHQHRRNGMHLHHHDGRKLMHLHGSCPDTGGGAQQQVKTTPGRSYTLKWTAFTGFWDHRQDAELQVKFGDFEKTYKVEKDGGPHITATSVRDGKKFEETVTTSTEETVLSFWSPVGHCMDIDDVELTLDPTTTTTAKSGLKRKAAIGSLVGVLGLAFM</sequence>
<reference evidence="2 3" key="1">
    <citation type="submission" date="2024-02" db="EMBL/GenBank/DDBJ databases">
        <authorList>
            <person name="Chen Y."/>
            <person name="Shah S."/>
            <person name="Dougan E. K."/>
            <person name="Thang M."/>
            <person name="Chan C."/>
        </authorList>
    </citation>
    <scope>NUCLEOTIDE SEQUENCE [LARGE SCALE GENOMIC DNA]</scope>
</reference>
<feature type="signal peptide" evidence="1">
    <location>
        <begin position="1"/>
        <end position="18"/>
    </location>
</feature>
<comment type="caution">
    <text evidence="2">The sequence shown here is derived from an EMBL/GenBank/DDBJ whole genome shotgun (WGS) entry which is preliminary data.</text>
</comment>
<keyword evidence="3" id="KW-1185">Reference proteome</keyword>
<organism evidence="2 3">
    <name type="scientific">Durusdinium trenchii</name>
    <dbReference type="NCBI Taxonomy" id="1381693"/>
    <lineage>
        <taxon>Eukaryota</taxon>
        <taxon>Sar</taxon>
        <taxon>Alveolata</taxon>
        <taxon>Dinophyceae</taxon>
        <taxon>Suessiales</taxon>
        <taxon>Symbiodiniaceae</taxon>
        <taxon>Durusdinium</taxon>
    </lineage>
</organism>
<dbReference type="SUPFAM" id="SSF49785">
    <property type="entry name" value="Galactose-binding domain-like"/>
    <property type="match status" value="1"/>
</dbReference>
<dbReference type="Proteomes" id="UP001642464">
    <property type="component" value="Unassembled WGS sequence"/>
</dbReference>
<dbReference type="EMBL" id="CAXAMM010022146">
    <property type="protein sequence ID" value="CAK9051303.1"/>
    <property type="molecule type" value="Genomic_DNA"/>
</dbReference>
<protein>
    <submittedName>
        <fullName evidence="2">Uncharacterized protein</fullName>
    </submittedName>
</protein>
<name>A0ABP0MJJ5_9DINO</name>
<proteinExistence type="predicted"/>
<evidence type="ECO:0000256" key="1">
    <source>
        <dbReference type="SAM" id="SignalP"/>
    </source>
</evidence>
<evidence type="ECO:0000313" key="2">
    <source>
        <dbReference type="EMBL" id="CAK9051303.1"/>
    </source>
</evidence>
<dbReference type="Gene3D" id="2.60.120.260">
    <property type="entry name" value="Galactose-binding domain-like"/>
    <property type="match status" value="1"/>
</dbReference>
<dbReference type="InterPro" id="IPR008979">
    <property type="entry name" value="Galactose-bd-like_sf"/>
</dbReference>
<evidence type="ECO:0000313" key="3">
    <source>
        <dbReference type="Proteomes" id="UP001642464"/>
    </source>
</evidence>
<keyword evidence="1" id="KW-0732">Signal</keyword>
<accession>A0ABP0MJJ5</accession>